<accession>A0A6G1FVS3</accession>
<sequence length="298" mass="33607">PYFTLSHCWGTSQRTCLMSNAFRAFADFTSFSGLPKTYQHAFLVTFSLGYRFIWIDSLCIVQDDEEDWKAQASMMSSVYKGACCNIAATWAPNGDWGCFIPTRASPLITLDLGLGQAIAYKVSLAASNQYYDDLVEAPLNQRAWVVQERYLARKQLSFTRSGAYWECHELVASEQFPTGVPKESRDFRPYSHAGPPTGKPTVNLDDPITLQAAWVALVDFYSGCQLTKLSDKTVALAGLAEEVRRAMEDEYLAGLWKKDLVKQLCWATDFDVRRRAKRLRIPTFVAPTWSWMSVDGPV</sequence>
<evidence type="ECO:0000313" key="4">
    <source>
        <dbReference type="RefSeq" id="XP_033531558.1"/>
    </source>
</evidence>
<reference evidence="4" key="3">
    <citation type="submission" date="2025-04" db="UniProtKB">
        <authorList>
            <consortium name="RefSeq"/>
        </authorList>
    </citation>
    <scope>IDENTIFICATION</scope>
    <source>
        <strain evidence="4">CBS 781.70</strain>
    </source>
</reference>
<reference evidence="2 4" key="1">
    <citation type="submission" date="2020-01" db="EMBL/GenBank/DDBJ databases">
        <authorList>
            <consortium name="DOE Joint Genome Institute"/>
            <person name="Haridas S."/>
            <person name="Albert R."/>
            <person name="Binder M."/>
            <person name="Bloem J."/>
            <person name="Labutti K."/>
            <person name="Salamov A."/>
            <person name="Andreopoulos B."/>
            <person name="Baker S.E."/>
            <person name="Barry K."/>
            <person name="Bills G."/>
            <person name="Bluhm B.H."/>
            <person name="Cannon C."/>
            <person name="Castanera R."/>
            <person name="Culley D.E."/>
            <person name="Daum C."/>
            <person name="Ezra D."/>
            <person name="Gonzalez J.B."/>
            <person name="Henrissat B."/>
            <person name="Kuo A."/>
            <person name="Liang C."/>
            <person name="Lipzen A."/>
            <person name="Lutzoni F."/>
            <person name="Magnuson J."/>
            <person name="Mondo S."/>
            <person name="Nolan M."/>
            <person name="Ohm R."/>
            <person name="Pangilinan J."/>
            <person name="Park H.-J."/>
            <person name="Ramirez L."/>
            <person name="Alfaro M."/>
            <person name="Sun H."/>
            <person name="Tritt A."/>
            <person name="Yoshinaga Y."/>
            <person name="Zwiers L.-H."/>
            <person name="Turgeon B.G."/>
            <person name="Goodwin S.B."/>
            <person name="Spatafora J.W."/>
            <person name="Crous P.W."/>
            <person name="Grigoriev I.V."/>
        </authorList>
    </citation>
    <scope>NUCLEOTIDE SEQUENCE</scope>
    <source>
        <strain evidence="2 4">CBS 781.70</strain>
    </source>
</reference>
<dbReference type="EMBL" id="ML975169">
    <property type="protein sequence ID" value="KAF1809927.1"/>
    <property type="molecule type" value="Genomic_DNA"/>
</dbReference>
<dbReference type="RefSeq" id="XP_033531558.1">
    <property type="nucleotide sequence ID" value="XM_033675692.1"/>
</dbReference>
<organism evidence="2">
    <name type="scientific">Eremomyces bilateralis CBS 781.70</name>
    <dbReference type="NCBI Taxonomy" id="1392243"/>
    <lineage>
        <taxon>Eukaryota</taxon>
        <taxon>Fungi</taxon>
        <taxon>Dikarya</taxon>
        <taxon>Ascomycota</taxon>
        <taxon>Pezizomycotina</taxon>
        <taxon>Dothideomycetes</taxon>
        <taxon>Dothideomycetes incertae sedis</taxon>
        <taxon>Eremomycetales</taxon>
        <taxon>Eremomycetaceae</taxon>
        <taxon>Eremomyces</taxon>
    </lineage>
</organism>
<dbReference type="InterPro" id="IPR010730">
    <property type="entry name" value="HET"/>
</dbReference>
<feature type="non-terminal residue" evidence="2">
    <location>
        <position position="298"/>
    </location>
</feature>
<dbReference type="Proteomes" id="UP000504638">
    <property type="component" value="Unplaced"/>
</dbReference>
<keyword evidence="3" id="KW-1185">Reference proteome</keyword>
<feature type="domain" description="Heterokaryon incompatibility" evidence="1">
    <location>
        <begin position="2"/>
        <end position="148"/>
    </location>
</feature>
<evidence type="ECO:0000313" key="2">
    <source>
        <dbReference type="EMBL" id="KAF1809927.1"/>
    </source>
</evidence>
<gene>
    <name evidence="2 4" type="ORF">P152DRAFT_379175</name>
</gene>
<protein>
    <submittedName>
        <fullName evidence="2 4">HET-domain-containing protein</fullName>
    </submittedName>
</protein>
<dbReference type="AlphaFoldDB" id="A0A6G1FVS3"/>
<dbReference type="Pfam" id="PF06985">
    <property type="entry name" value="HET"/>
    <property type="match status" value="1"/>
</dbReference>
<dbReference type="PANTHER" id="PTHR33112:SF10">
    <property type="entry name" value="TOL"/>
    <property type="match status" value="1"/>
</dbReference>
<proteinExistence type="predicted"/>
<reference evidence="4" key="2">
    <citation type="submission" date="2020-04" db="EMBL/GenBank/DDBJ databases">
        <authorList>
            <consortium name="NCBI Genome Project"/>
        </authorList>
    </citation>
    <scope>NUCLEOTIDE SEQUENCE</scope>
    <source>
        <strain evidence="4">CBS 781.70</strain>
    </source>
</reference>
<dbReference type="GeneID" id="54416262"/>
<name>A0A6G1FVS3_9PEZI</name>
<dbReference type="PANTHER" id="PTHR33112">
    <property type="entry name" value="DOMAIN PROTEIN, PUTATIVE-RELATED"/>
    <property type="match status" value="1"/>
</dbReference>
<dbReference type="OrthoDB" id="3486565at2759"/>
<evidence type="ECO:0000259" key="1">
    <source>
        <dbReference type="Pfam" id="PF06985"/>
    </source>
</evidence>
<evidence type="ECO:0000313" key="3">
    <source>
        <dbReference type="Proteomes" id="UP000504638"/>
    </source>
</evidence>
<feature type="non-terminal residue" evidence="2">
    <location>
        <position position="1"/>
    </location>
</feature>